<reference evidence="1 2" key="1">
    <citation type="submission" date="2018-08" db="EMBL/GenBank/DDBJ databases">
        <title>Chitinophagaceae sp. K23C18032701, a novel bacterium isolated from forest soil.</title>
        <authorList>
            <person name="Wang C."/>
        </authorList>
    </citation>
    <scope>NUCLEOTIDE SEQUENCE [LARGE SCALE GENOMIC DNA]</scope>
    <source>
        <strain evidence="1 2">K23C18032701</strain>
    </source>
</reference>
<dbReference type="AlphaFoldDB" id="A0A3E1NMK7"/>
<comment type="caution">
    <text evidence="1">The sequence shown here is derived from an EMBL/GenBank/DDBJ whole genome shotgun (WGS) entry which is preliminary data.</text>
</comment>
<dbReference type="OrthoDB" id="9814791at2"/>
<organism evidence="1 2">
    <name type="scientific">Deminuibacter soli</name>
    <dbReference type="NCBI Taxonomy" id="2291815"/>
    <lineage>
        <taxon>Bacteria</taxon>
        <taxon>Pseudomonadati</taxon>
        <taxon>Bacteroidota</taxon>
        <taxon>Chitinophagia</taxon>
        <taxon>Chitinophagales</taxon>
        <taxon>Chitinophagaceae</taxon>
        <taxon>Deminuibacter</taxon>
    </lineage>
</organism>
<proteinExistence type="predicted"/>
<evidence type="ECO:0008006" key="3">
    <source>
        <dbReference type="Google" id="ProtNLM"/>
    </source>
</evidence>
<sequence length="179" mass="20931">MRIPPLQFSPSGELIITASATSSQNDFDFLVGKWKMHHRRLNKRLEDCKEWTEFESTDENSKILNGIGDIDTYKTTEMPGLEGKPFEGFTLRLFNPQTRLWSLYWVANNTGVLDPPVTGSFENNVGHFFVKDTYKGKNIIVLFRWDVRDKNHPVWSQAFSADNGTTWEWNWYNISYRIE</sequence>
<evidence type="ECO:0000313" key="2">
    <source>
        <dbReference type="Proteomes" id="UP000261284"/>
    </source>
</evidence>
<evidence type="ECO:0000313" key="1">
    <source>
        <dbReference type="EMBL" id="RFM29175.1"/>
    </source>
</evidence>
<gene>
    <name evidence="1" type="ORF">DXN05_09805</name>
</gene>
<accession>A0A3E1NMK7</accession>
<name>A0A3E1NMK7_9BACT</name>
<dbReference type="Proteomes" id="UP000261284">
    <property type="component" value="Unassembled WGS sequence"/>
</dbReference>
<protein>
    <recommendedName>
        <fullName evidence="3">DUF1579 domain-containing protein</fullName>
    </recommendedName>
</protein>
<dbReference type="EMBL" id="QTJU01000002">
    <property type="protein sequence ID" value="RFM29175.1"/>
    <property type="molecule type" value="Genomic_DNA"/>
</dbReference>
<keyword evidence="2" id="KW-1185">Reference proteome</keyword>